<proteinExistence type="predicted"/>
<protein>
    <submittedName>
        <fullName evidence="2">Uncharacterized protein</fullName>
    </submittedName>
</protein>
<evidence type="ECO:0000313" key="2">
    <source>
        <dbReference type="EMBL" id="KAK9044695.1"/>
    </source>
</evidence>
<comment type="caution">
    <text evidence="2">The sequence shown here is derived from an EMBL/GenBank/DDBJ whole genome shotgun (WGS) entry which is preliminary data.</text>
</comment>
<feature type="region of interest" description="Disordered" evidence="1">
    <location>
        <begin position="1"/>
        <end position="34"/>
    </location>
</feature>
<evidence type="ECO:0000313" key="3">
    <source>
        <dbReference type="Proteomes" id="UP001396334"/>
    </source>
</evidence>
<evidence type="ECO:0000256" key="1">
    <source>
        <dbReference type="SAM" id="MobiDB-lite"/>
    </source>
</evidence>
<name>A0ABR2U4U0_9ROSI</name>
<accession>A0ABR2U4U0</accession>
<sequence>MNEPTPKSEAAKTMLAHTSLPEEPTAAKSLPVEEHGRETIRKYMVSMARNQKANFKKNQRMEHKSIQLYHYINGRDKAIWEAFSRIIPGDMPTLPLFPNSMFARDCSLPPTPLSSNANEPFTPVLKESESKETQNKLASPVHATPVDFANTQDSYSENTYVEDSNKPVESSFVVQISEDAKLEEVDKDIGNDFASFMQDIKNFLQGNFLGGWAFTDEKEEPTDLEEKAIDDDAEQALVKDVLDDTTKENGEDVVDASEFVDGDPVRFDAETLLTRSLGAKQVGRKKS</sequence>
<keyword evidence="3" id="KW-1185">Reference proteome</keyword>
<organism evidence="2 3">
    <name type="scientific">Hibiscus sabdariffa</name>
    <name type="common">roselle</name>
    <dbReference type="NCBI Taxonomy" id="183260"/>
    <lineage>
        <taxon>Eukaryota</taxon>
        <taxon>Viridiplantae</taxon>
        <taxon>Streptophyta</taxon>
        <taxon>Embryophyta</taxon>
        <taxon>Tracheophyta</taxon>
        <taxon>Spermatophyta</taxon>
        <taxon>Magnoliopsida</taxon>
        <taxon>eudicotyledons</taxon>
        <taxon>Gunneridae</taxon>
        <taxon>Pentapetalae</taxon>
        <taxon>rosids</taxon>
        <taxon>malvids</taxon>
        <taxon>Malvales</taxon>
        <taxon>Malvaceae</taxon>
        <taxon>Malvoideae</taxon>
        <taxon>Hibiscus</taxon>
    </lineage>
</organism>
<feature type="region of interest" description="Disordered" evidence="1">
    <location>
        <begin position="111"/>
        <end position="147"/>
    </location>
</feature>
<reference evidence="2 3" key="1">
    <citation type="journal article" date="2024" name="G3 (Bethesda)">
        <title>Genome assembly of Hibiscus sabdariffa L. provides insights into metabolisms of medicinal natural products.</title>
        <authorList>
            <person name="Kim T."/>
        </authorList>
    </citation>
    <scope>NUCLEOTIDE SEQUENCE [LARGE SCALE GENOMIC DNA]</scope>
    <source>
        <strain evidence="2">TK-2024</strain>
        <tissue evidence="2">Old leaves</tissue>
    </source>
</reference>
<dbReference type="EMBL" id="JBBPBN010000002">
    <property type="protein sequence ID" value="KAK9044695.1"/>
    <property type="molecule type" value="Genomic_DNA"/>
</dbReference>
<gene>
    <name evidence="2" type="ORF">V6N11_058589</name>
</gene>
<dbReference type="Proteomes" id="UP001396334">
    <property type="component" value="Unassembled WGS sequence"/>
</dbReference>